<feature type="transmembrane region" description="Helical" evidence="1">
    <location>
        <begin position="51"/>
        <end position="70"/>
    </location>
</feature>
<gene>
    <name evidence="2" type="ORF">ATSB10_19770</name>
</gene>
<organism evidence="2 3">
    <name type="scientific">Dyella thiooxydans</name>
    <dbReference type="NCBI Taxonomy" id="445710"/>
    <lineage>
        <taxon>Bacteria</taxon>
        <taxon>Pseudomonadati</taxon>
        <taxon>Pseudomonadota</taxon>
        <taxon>Gammaproteobacteria</taxon>
        <taxon>Lysobacterales</taxon>
        <taxon>Rhodanobacteraceae</taxon>
        <taxon>Dyella</taxon>
    </lineage>
</organism>
<evidence type="ECO:0000313" key="3">
    <source>
        <dbReference type="Proteomes" id="UP000077255"/>
    </source>
</evidence>
<keyword evidence="1" id="KW-1133">Transmembrane helix</keyword>
<dbReference type="PATRIC" id="fig|445710.3.peg.1974"/>
<protein>
    <recommendedName>
        <fullName evidence="4">DUF3619 family protein</fullName>
    </recommendedName>
</protein>
<dbReference type="AlphaFoldDB" id="A0A160N0V3"/>
<dbReference type="KEGG" id="dtx:ATSB10_19770"/>
<keyword evidence="1" id="KW-0472">Membrane</keyword>
<dbReference type="RefSeq" id="WP_063672383.1">
    <property type="nucleotide sequence ID" value="NZ_CP014841.1"/>
</dbReference>
<keyword evidence="1" id="KW-0812">Transmembrane</keyword>
<keyword evidence="3" id="KW-1185">Reference proteome</keyword>
<dbReference type="EMBL" id="CP014841">
    <property type="protein sequence ID" value="AND69431.1"/>
    <property type="molecule type" value="Genomic_DNA"/>
</dbReference>
<dbReference type="Proteomes" id="UP000077255">
    <property type="component" value="Chromosome"/>
</dbReference>
<evidence type="ECO:0008006" key="4">
    <source>
        <dbReference type="Google" id="ProtNLM"/>
    </source>
</evidence>
<proteinExistence type="predicted"/>
<sequence length="130" mass="13786">MNSPDDRIEQRARALFRQASHSLDPAMAGRLRAARRDALQTATPAHRAVRLLLLPAGAFAAVALAALMIWSPRHPVPVGAPATMVAAAAARAPDDGDLPPDADSADPALYQNLDFYGWLAASDPPATTRR</sequence>
<accession>A0A160N0V3</accession>
<name>A0A160N0V3_9GAMM</name>
<evidence type="ECO:0000256" key="1">
    <source>
        <dbReference type="SAM" id="Phobius"/>
    </source>
</evidence>
<evidence type="ECO:0000313" key="2">
    <source>
        <dbReference type="EMBL" id="AND69431.1"/>
    </source>
</evidence>
<reference evidence="2 3" key="1">
    <citation type="submission" date="2016-02" db="EMBL/GenBank/DDBJ databases">
        <title>Complete genome sequencing and analysis of ATSB10, Dyella thiooxydans isolated from rhizosphere soil of sunflower (Helianthus annuus L.).</title>
        <authorList>
            <person name="Lee Y."/>
            <person name="Hwangbo K."/>
            <person name="Chung H."/>
            <person name="Yoo J."/>
            <person name="Kim K.Y."/>
            <person name="Sa T.M."/>
            <person name="Um Y."/>
            <person name="Madhaiyan M."/>
        </authorList>
    </citation>
    <scope>NUCLEOTIDE SEQUENCE [LARGE SCALE GENOMIC DNA]</scope>
    <source>
        <strain evidence="2 3">ATSB10</strain>
    </source>
</reference>
<dbReference type="STRING" id="445710.ATSB10_19770"/>